<dbReference type="SMART" id="SM00271">
    <property type="entry name" value="DnaJ"/>
    <property type="match status" value="1"/>
</dbReference>
<dbReference type="CDD" id="cd06257">
    <property type="entry name" value="DnaJ"/>
    <property type="match status" value="1"/>
</dbReference>
<evidence type="ECO:0000313" key="10">
    <source>
        <dbReference type="Proteomes" id="UP000219974"/>
    </source>
</evidence>
<evidence type="ECO:0000313" key="7">
    <source>
        <dbReference type="EMBL" id="SCN27866.1"/>
    </source>
</evidence>
<feature type="domain" description="J" evidence="2">
    <location>
        <begin position="8"/>
        <end position="102"/>
    </location>
</feature>
<name>A0A0Y9ZM21_PLABE</name>
<dbReference type="EMBL" id="LT608149">
    <property type="protein sequence ID" value="SCL97579.1"/>
    <property type="molecule type" value="Genomic_DNA"/>
</dbReference>
<dbReference type="EMBL" id="LT608277">
    <property type="protein sequence ID" value="SCM18435.1"/>
    <property type="molecule type" value="Genomic_DNA"/>
</dbReference>
<reference evidence="3 8" key="1">
    <citation type="submission" date="2016-02" db="EMBL/GenBank/DDBJ databases">
        <authorList>
            <consortium name="Pathogen Informatics"/>
        </authorList>
    </citation>
    <scope>NUCLEOTIDE SEQUENCE [LARGE SCALE GENOMIC DNA]</scope>
    <source>
        <strain evidence="3 8">K173</strain>
        <strain evidence="4 12">NK65 ny</strain>
        <strain evidence="7 11">NK65e</strain>
        <strain evidence="5 9">SP11 Antwerpcl1</strain>
        <strain evidence="6 10">SP11 RLL</strain>
    </source>
</reference>
<dbReference type="OMA" id="ILVLTYH"/>
<dbReference type="Proteomes" id="UP000220214">
    <property type="component" value="Chromosome 13"/>
</dbReference>
<dbReference type="OrthoDB" id="445556at2759"/>
<dbReference type="Gene3D" id="1.10.287.110">
    <property type="entry name" value="DnaJ domain"/>
    <property type="match status" value="1"/>
</dbReference>
<dbReference type="Proteomes" id="UP000219974">
    <property type="component" value="Chromosome 13"/>
</dbReference>
<dbReference type="AlphaFoldDB" id="A0A0Y9ZM21"/>
<dbReference type="SUPFAM" id="SSF46565">
    <property type="entry name" value="Chaperone J-domain"/>
    <property type="match status" value="1"/>
</dbReference>
<evidence type="ECO:0000313" key="6">
    <source>
        <dbReference type="EMBL" id="SCM18435.1"/>
    </source>
</evidence>
<evidence type="ECO:0000313" key="12">
    <source>
        <dbReference type="Proteomes" id="UP000516480"/>
    </source>
</evidence>
<proteinExistence type="predicted"/>
<dbReference type="EMBL" id="LT160033">
    <property type="protein sequence ID" value="CXI97714.1"/>
    <property type="molecule type" value="Genomic_DNA"/>
</dbReference>
<evidence type="ECO:0000313" key="4">
    <source>
        <dbReference type="EMBL" id="SCL97579.1"/>
    </source>
</evidence>
<dbReference type="Proteomes" id="UP000516480">
    <property type="component" value="Chromosome 13"/>
</dbReference>
<protein>
    <submittedName>
        <fullName evidence="3">DnaJ protein, putative</fullName>
    </submittedName>
</protein>
<dbReference type="InterPro" id="IPR001623">
    <property type="entry name" value="DnaJ_domain"/>
</dbReference>
<dbReference type="PRINTS" id="PR00625">
    <property type="entry name" value="JDOMAIN"/>
</dbReference>
<evidence type="ECO:0000313" key="9">
    <source>
        <dbReference type="Proteomes" id="UP000219860"/>
    </source>
</evidence>
<feature type="region of interest" description="Disordered" evidence="1">
    <location>
        <begin position="43"/>
        <end position="68"/>
    </location>
</feature>
<evidence type="ECO:0000256" key="1">
    <source>
        <dbReference type="SAM" id="MobiDB-lite"/>
    </source>
</evidence>
<evidence type="ECO:0000313" key="3">
    <source>
        <dbReference type="EMBL" id="CXI97714.1"/>
    </source>
</evidence>
<dbReference type="InterPro" id="IPR056453">
    <property type="entry name" value="HTH_DNAJC9"/>
</dbReference>
<evidence type="ECO:0000313" key="8">
    <source>
        <dbReference type="Proteomes" id="UP000069549"/>
    </source>
</evidence>
<dbReference type="PANTHER" id="PTHR44916">
    <property type="entry name" value="CHAPERONE DNAJ-DOMAIN SUPERFAMILY PROTEIN-RELATED"/>
    <property type="match status" value="1"/>
</dbReference>
<dbReference type="PANTHER" id="PTHR44916:SF1">
    <property type="entry name" value="CHAPERONE DNAJ-DOMAIN SUPERFAMILY PROTEIN-RELATED"/>
    <property type="match status" value="1"/>
</dbReference>
<dbReference type="EMBL" id="LT614639">
    <property type="protein sequence ID" value="SCN27866.1"/>
    <property type="molecule type" value="Genomic_DNA"/>
</dbReference>
<accession>A0A0Y9ZM21</accession>
<dbReference type="Pfam" id="PF00226">
    <property type="entry name" value="DnaJ"/>
    <property type="match status" value="1"/>
</dbReference>
<gene>
    <name evidence="3" type="ORF">PBK173_000397300</name>
    <name evidence="7" type="ORF">PBNK65E_000386100</name>
    <name evidence="4" type="ORF">PBNK65NY_000385600</name>
    <name evidence="5" type="ORF">PBSP11A_000386100</name>
    <name evidence="6" type="ORF">PBSP11RLL_000386200</name>
</gene>
<dbReference type="InterPro" id="IPR042977">
    <property type="entry name" value="AtJ6-like"/>
</dbReference>
<dbReference type="Proteomes" id="UP000069549">
    <property type="component" value="Chromosome 13"/>
</dbReference>
<dbReference type="Proteomes" id="UP000219860">
    <property type="component" value="Chromosome 13"/>
</dbReference>
<organism evidence="3 8">
    <name type="scientific">Plasmodium berghei</name>
    <dbReference type="NCBI Taxonomy" id="5821"/>
    <lineage>
        <taxon>Eukaryota</taxon>
        <taxon>Sar</taxon>
        <taxon>Alveolata</taxon>
        <taxon>Apicomplexa</taxon>
        <taxon>Aconoidasida</taxon>
        <taxon>Haemosporida</taxon>
        <taxon>Plasmodiidae</taxon>
        <taxon>Plasmodium</taxon>
        <taxon>Plasmodium (Vinckeia)</taxon>
    </lineage>
</organism>
<dbReference type="VEuPathDB" id="PlasmoDB:PBANKA_1336400"/>
<evidence type="ECO:0000313" key="5">
    <source>
        <dbReference type="EMBL" id="SCM16638.1"/>
    </source>
</evidence>
<evidence type="ECO:0000313" key="11">
    <source>
        <dbReference type="Proteomes" id="UP000220214"/>
    </source>
</evidence>
<dbReference type="Pfam" id="PF23302">
    <property type="entry name" value="HTH_DNAJC9"/>
    <property type="match status" value="1"/>
</dbReference>
<evidence type="ECO:0000259" key="2">
    <source>
        <dbReference type="PROSITE" id="PS50076"/>
    </source>
</evidence>
<dbReference type="EMBL" id="LT608261">
    <property type="protein sequence ID" value="SCM16638.1"/>
    <property type="molecule type" value="Genomic_DNA"/>
</dbReference>
<sequence>MKNDKKLNLYEILGVEKKANAKEIAKAYRILALTYHPDKFLSHNKKLNNKGNKNKENEGNENKNDEDEPLTLERCKEMFLQIQKAYDILKDPEKRQNYDDFGLEEDFDEFKNYLDPKLFHSRIKVEDILKYEQKYKNSQDEKDDLIQFYNKFNGNIKHILEYIPFSDASDLDRFLNIFEDLFKDKKIEKTKDYEKSLKNINNIIKAYENIVKKDNIRGGNKKTKKRKTEEPIDDLVLAIRNNEARRNQKINSLLTSIEIEYSKKNPKKKKVKPPTEEELKEISKRLEENKKRSIEMRKLKGL</sequence>
<dbReference type="PROSITE" id="PS50076">
    <property type="entry name" value="DNAJ_2"/>
    <property type="match status" value="1"/>
</dbReference>
<dbReference type="InterPro" id="IPR036869">
    <property type="entry name" value="J_dom_sf"/>
</dbReference>
<feature type="compositionally biased region" description="Basic and acidic residues" evidence="1">
    <location>
        <begin position="53"/>
        <end position="63"/>
    </location>
</feature>